<proteinExistence type="predicted"/>
<accession>A0A1B6MVI7</accession>
<reference evidence="2" key="1">
    <citation type="submission" date="2015-11" db="EMBL/GenBank/DDBJ databases">
        <title>De novo transcriptome assembly of four potential Pierce s Disease insect vectors from Arizona vineyards.</title>
        <authorList>
            <person name="Tassone E.E."/>
        </authorList>
    </citation>
    <scope>NUCLEOTIDE SEQUENCE</scope>
</reference>
<name>A0A1B6MVI7_9HEMI</name>
<gene>
    <name evidence="2" type="ORF">g.9744</name>
</gene>
<protein>
    <recommendedName>
        <fullName evidence="1">Endonuclease/exonuclease/phosphatase domain-containing protein</fullName>
    </recommendedName>
</protein>
<dbReference type="GO" id="GO:0003824">
    <property type="term" value="F:catalytic activity"/>
    <property type="evidence" value="ECO:0007669"/>
    <property type="project" value="InterPro"/>
</dbReference>
<dbReference type="InterPro" id="IPR005135">
    <property type="entry name" value="Endo/exonuclease/phosphatase"/>
</dbReference>
<dbReference type="AlphaFoldDB" id="A0A1B6MVI7"/>
<dbReference type="Gene3D" id="3.60.10.10">
    <property type="entry name" value="Endonuclease/exonuclease/phosphatase"/>
    <property type="match status" value="1"/>
</dbReference>
<dbReference type="EMBL" id="GEBQ01000050">
    <property type="protein sequence ID" value="JAT39927.1"/>
    <property type="molecule type" value="Transcribed_RNA"/>
</dbReference>
<dbReference type="Pfam" id="PF03372">
    <property type="entry name" value="Exo_endo_phos"/>
    <property type="match status" value="1"/>
</dbReference>
<evidence type="ECO:0000313" key="2">
    <source>
        <dbReference type="EMBL" id="JAT39927.1"/>
    </source>
</evidence>
<feature type="non-terminal residue" evidence="2">
    <location>
        <position position="1"/>
    </location>
</feature>
<organism evidence="2">
    <name type="scientific">Graphocephala atropunctata</name>
    <dbReference type="NCBI Taxonomy" id="36148"/>
    <lineage>
        <taxon>Eukaryota</taxon>
        <taxon>Metazoa</taxon>
        <taxon>Ecdysozoa</taxon>
        <taxon>Arthropoda</taxon>
        <taxon>Hexapoda</taxon>
        <taxon>Insecta</taxon>
        <taxon>Pterygota</taxon>
        <taxon>Neoptera</taxon>
        <taxon>Paraneoptera</taxon>
        <taxon>Hemiptera</taxon>
        <taxon>Auchenorrhyncha</taxon>
        <taxon>Membracoidea</taxon>
        <taxon>Cicadellidae</taxon>
        <taxon>Cicadellinae</taxon>
        <taxon>Cicadellini</taxon>
        <taxon>Graphocephala</taxon>
    </lineage>
</organism>
<feature type="domain" description="Endonuclease/exonuclease/phosphatase" evidence="1">
    <location>
        <begin position="24"/>
        <end position="121"/>
    </location>
</feature>
<sequence length="179" mass="19564">PCCAAVSGNKEMGGNTNLRLTHLNMRSLNTGFDEMCSLIHDFKIDVFGISETWLDANTPSDRYEMLGYTLLRADRNAQIGGGVAIYVKHGIAFERYELTGVAPGIEHVSVVLKVEGKKLGVAVVYRPTQVNYTVLSSLFHALFVEMAVEVNSVFYLGDNNIDLLYCLNPGVTQPSSADA</sequence>
<dbReference type="SUPFAM" id="SSF56219">
    <property type="entry name" value="DNase I-like"/>
    <property type="match status" value="1"/>
</dbReference>
<dbReference type="InterPro" id="IPR036691">
    <property type="entry name" value="Endo/exonu/phosph_ase_sf"/>
</dbReference>
<evidence type="ECO:0000259" key="1">
    <source>
        <dbReference type="Pfam" id="PF03372"/>
    </source>
</evidence>